<sequence>MNWPSFIGSGAGYIPPQSLGDLYTQEIIAVDGVNPNPIQIPGVPDRFYRVLTTCHTIDWLCVTLEHTQTPLNHVGWAALPANDLALQFLRCEVQFNARRMVLPLPVPPGGYPYAPAAVFNMVIGGVPTSTYHWHHSRNARVWCTMPNQPPGLIYYKHRDRTPDEKECAKLDFQPKSSHTAMPRPKCIYLEVDICQGGTYTEKMTELIMHHDLRALNYTLIYLCLGFTSHSFTPLVQPASKQPSENSESREGSPSSMRSVIETGPQGSSTPPGINSGIRQFPARVPSPMDGTRPIGPGLRELYGLYAGFFQWGTSHVPSPLSPVVSQHGVEEFSPGPSEAPASPPPETPMFNAHAPTDPNHAVSWGSSTLFDRCVARNHTHITLSPRHRVDFFLCAERGNKDGDRVPEARHGDNHVGTICKRRGGCRGGYGGFRRLVRGYVDMGVGSQVSQVRAAGSASSLNQVFDIFF</sequence>
<organism evidence="2 3">
    <name type="scientific">Rhodocollybia butyracea</name>
    <dbReference type="NCBI Taxonomy" id="206335"/>
    <lineage>
        <taxon>Eukaryota</taxon>
        <taxon>Fungi</taxon>
        <taxon>Dikarya</taxon>
        <taxon>Basidiomycota</taxon>
        <taxon>Agaricomycotina</taxon>
        <taxon>Agaricomycetes</taxon>
        <taxon>Agaricomycetidae</taxon>
        <taxon>Agaricales</taxon>
        <taxon>Marasmiineae</taxon>
        <taxon>Omphalotaceae</taxon>
        <taxon>Rhodocollybia</taxon>
    </lineage>
</organism>
<gene>
    <name evidence="2" type="ORF">BDP27DRAFT_1375296</name>
</gene>
<dbReference type="EMBL" id="JADNRY010000671">
    <property type="protein sequence ID" value="KAF9030284.1"/>
    <property type="molecule type" value="Genomic_DNA"/>
</dbReference>
<feature type="region of interest" description="Disordered" evidence="1">
    <location>
        <begin position="326"/>
        <end position="351"/>
    </location>
</feature>
<accession>A0A9P5P5D1</accession>
<proteinExistence type="predicted"/>
<name>A0A9P5P5D1_9AGAR</name>
<keyword evidence="3" id="KW-1185">Reference proteome</keyword>
<feature type="region of interest" description="Disordered" evidence="1">
    <location>
        <begin position="235"/>
        <end position="287"/>
    </location>
</feature>
<feature type="compositionally biased region" description="Low complexity" evidence="1">
    <location>
        <begin position="326"/>
        <end position="340"/>
    </location>
</feature>
<feature type="compositionally biased region" description="Polar residues" evidence="1">
    <location>
        <begin position="235"/>
        <end position="257"/>
    </location>
</feature>
<dbReference type="AlphaFoldDB" id="A0A9P5P5D1"/>
<protein>
    <submittedName>
        <fullName evidence="2">Uncharacterized protein</fullName>
    </submittedName>
</protein>
<reference evidence="2" key="1">
    <citation type="submission" date="2020-11" db="EMBL/GenBank/DDBJ databases">
        <authorList>
            <consortium name="DOE Joint Genome Institute"/>
            <person name="Ahrendt S."/>
            <person name="Riley R."/>
            <person name="Andreopoulos W."/>
            <person name="Labutti K."/>
            <person name="Pangilinan J."/>
            <person name="Ruiz-Duenas F.J."/>
            <person name="Barrasa J.M."/>
            <person name="Sanchez-Garcia M."/>
            <person name="Camarero S."/>
            <person name="Miyauchi S."/>
            <person name="Serrano A."/>
            <person name="Linde D."/>
            <person name="Babiker R."/>
            <person name="Drula E."/>
            <person name="Ayuso-Fernandez I."/>
            <person name="Pacheco R."/>
            <person name="Padilla G."/>
            <person name="Ferreira P."/>
            <person name="Barriuso J."/>
            <person name="Kellner H."/>
            <person name="Castanera R."/>
            <person name="Alfaro M."/>
            <person name="Ramirez L."/>
            <person name="Pisabarro A.G."/>
            <person name="Kuo A."/>
            <person name="Tritt A."/>
            <person name="Lipzen A."/>
            <person name="He G."/>
            <person name="Yan M."/>
            <person name="Ng V."/>
            <person name="Cullen D."/>
            <person name="Martin F."/>
            <person name="Rosso M.-N."/>
            <person name="Henrissat B."/>
            <person name="Hibbett D."/>
            <person name="Martinez A.T."/>
            <person name="Grigoriev I.V."/>
        </authorList>
    </citation>
    <scope>NUCLEOTIDE SEQUENCE</scope>
    <source>
        <strain evidence="2">AH 40177</strain>
    </source>
</reference>
<evidence type="ECO:0000313" key="3">
    <source>
        <dbReference type="Proteomes" id="UP000772434"/>
    </source>
</evidence>
<comment type="caution">
    <text evidence="2">The sequence shown here is derived from an EMBL/GenBank/DDBJ whole genome shotgun (WGS) entry which is preliminary data.</text>
</comment>
<dbReference type="Proteomes" id="UP000772434">
    <property type="component" value="Unassembled WGS sequence"/>
</dbReference>
<evidence type="ECO:0000256" key="1">
    <source>
        <dbReference type="SAM" id="MobiDB-lite"/>
    </source>
</evidence>
<evidence type="ECO:0000313" key="2">
    <source>
        <dbReference type="EMBL" id="KAF9030284.1"/>
    </source>
</evidence>